<dbReference type="EMBL" id="CYKH01001990">
    <property type="protein sequence ID" value="CUG91986.1"/>
    <property type="molecule type" value="Genomic_DNA"/>
</dbReference>
<feature type="region of interest" description="Disordered" evidence="1">
    <location>
        <begin position="1"/>
        <end position="53"/>
    </location>
</feature>
<dbReference type="Proteomes" id="UP000051952">
    <property type="component" value="Unassembled WGS sequence"/>
</dbReference>
<dbReference type="VEuPathDB" id="TriTrypDB:BSAL_02465"/>
<feature type="domain" description="AAA+ ATPase" evidence="2">
    <location>
        <begin position="2856"/>
        <end position="2973"/>
    </location>
</feature>
<evidence type="ECO:0000256" key="1">
    <source>
        <dbReference type="SAM" id="MobiDB-lite"/>
    </source>
</evidence>
<feature type="region of interest" description="Disordered" evidence="1">
    <location>
        <begin position="2499"/>
        <end position="2543"/>
    </location>
</feature>
<proteinExistence type="predicted"/>
<feature type="compositionally biased region" description="Polar residues" evidence="1">
    <location>
        <begin position="21"/>
        <end position="50"/>
    </location>
</feature>
<feature type="compositionally biased region" description="Basic and acidic residues" evidence="1">
    <location>
        <begin position="2510"/>
        <end position="2519"/>
    </location>
</feature>
<evidence type="ECO:0000313" key="3">
    <source>
        <dbReference type="EMBL" id="CUG91986.1"/>
    </source>
</evidence>
<dbReference type="InterPro" id="IPR003593">
    <property type="entry name" value="AAA+_ATPase"/>
</dbReference>
<sequence length="3560" mass="400109">MTDIPKLNFNSLNNYPHDHVQPSNNVAQPPVSQTASDSSSDVDDNQGNNSVDHDDHCFELIDFDEVVVQVVAVAPADDVVDVLTVIAPSDDEDKNEEYRTWKAAFNVKNGEQTPDVNDIELTDSLRRFGVQFYPMNEITTGRTVVDALMFQRKAILYFLEKCPTRVAERRSGEVDSSQVRSRCQACHIKELSREHFEEIEQIVQDSDVKTLPFNLRHTEWERIRELYTSLRSFSSLIGDRKARLFTDAVPVAEAVGDPFVPPSDQNEKHNFMVRVKKALDFVKHFVRALIPSHVFELGPVPSDEEIALLLSDNTLKHDDIYNIFSTIPEHRRSALNSIVSTFIDEHQSVQYDHNDLAGCRSLGYRAHAAIAGYHKSKLRALRHRDGATHFIAALASCSNSSSGTSPLLLALSSVIEAVNTIKDAVDWPSKVSTAFSELRKNCTGPGALEPVYVSLYEACSHVIGSVVMGDCRERLPDIIDAVLADDVTVDDANEVKHQRVLNTLVAYHAMNKTRGDDIGRIIVAGDVRPFLLRTRLSEVMATLFDKLSKCATATPFRRLSDEPSIPLPARLQQTIARAGSSSRGPCKIIDIGFPSNARYDVESAVGLEIKCFENQTGSTLDNAIIKVMDIKSKQRKSEVNVLRMEGSAVIDNVRCSITIVCRRRADGSVTYETLVDGQNISEDNPVKVVVTTTGRDDHRVQFHRIAQYVTGPSWRKQHRGDAIADKAFQVAAAVELNDKMKMKLISPTAISILDIMEYQSSKPLLEHLDALRDTIHQIWNAELNRTEHHNLAGELRQLLIGDRRVLAMSSREMHFARSILKELKYTVTDVEVDNLSFDTTRTKLQKYSQQSSNSFVHLKLVGLLDSKKIERVCTLVGNSSLRLLIVASPSTQHFASFGGATDTAAKEFHPTRVVRFTDTPFADDAVIGSVFESAKFASQTFAAHSNRQSFLQALINSSRLYRLTMVCCKDRCIDVEAVKRSLAAEVLDWRRVEPSVRALRDLLKIGDKRVVVCVGDAEPDLALIVVNERRVYANIVYAPMEDKSLSVLKDILHDSDSDICDEWIALRAKVSKPLISIAYNDFICVVPECEWLDHRRRVQLYLKVVFGVEPQASLMVLQMIRNVMSLPLASTMQVHAKGQKTNIEDTPHYSELVVAGTVTLDDALRRSFSDRSDIPWNMCVNLWKSTAPFSAETLTQILSVYPYRIRILIALGPSLFHTLSGVEFFNEGKPVPWAVDVAERICALTAELTRGMTDHFAAVSVMKWLFLLAGWNDSTAVQSRIIFDEVDFAALEKFGIVMDLLEAVRPADGTPISKREQMSSRTREGIMLMLASVEGSPNLFSRTQPQVLEYCFLTPEGGGMTDQSATTLMNALMSSGHYIGAPFLSILKDSTLHQLSALRKNPIVNTFWLWCHSSRLEAGGEVPQLMKRFSCNAWSYLFAAYPSRTSIISDFFARCNGLLNNSVFCGIVSLASEIPTALDAVTSLVLKEASASTSQLQTFLDDILSMPRIGPQVMHLQHLLTLLLLSSNVSTKSAMKFAQVKVDRTCYSQFKVELEPELEPILSLRFFNFHLFSEDDAGHFPSIVLFFSRCFSGAGRQHLLRVATKLLLDTTLRNKYHVSEKTLELAAAALWLLIPLAPSPLNTSAKIALRTMKTFLATEFTEEDVPVTLPDWDHEQRQQAKNDLRVVVLMFRRVVEAEYEIMPYIALALIDWVHYVPSAFLRALHHNGIIDTAPTETTVIIVRQGNTFPTYTLSYDSRPLPEVIFKKLFAPGTYDLNDTPMSFDISHGVSVAIIRQNLSFFVSVATGTWGRVDIATSCTCILIWLKNLGLFHNCATEDACKERLIGLEATGGEQMKSAISKYSFSLWSQLLKKENVVIRSKLPSFMDLHVRRSSAMLKLFDHSSTEGILYTLQTLSTALSILPRLPDNISEFKGEHFLADMVLRNGSDETRDSKMLRCLRIIACEIGLRLGSCWPTLPNAERQSYVRAAVATPFSLLAESKGNATEMLLLIADVATCQAMNDVERAQLCSAITLSIGFQDENAKISLMIPFFQLMKRQRPRPNYADVLNPTAQPSMDLTARVAAESRHWGVESTPLGLVKVDAPEPLEYIVDRPVLELFGELLKLPQPTELQEIEDNSEPLPTERLALFRKQTTPHASSDPTQGSSSTETLNAIHETAESVSVTQSTQDHTIDVSSIMTLFVPPNGMVSGGSLKVCAGEECVLLRDGNRQLRILPTSKIGDFRAMHPTMTTICYFDHYGQAWEYCTALPSPSVLVGRGFVYASFAGGWKLDISLAHKITSASLRPWHILAHHIVLGIPLHGDAEDHKKGGPYRILVWMCQRMCYALKKRIDAPDHEVQAMICILATCDDSDKEDYYKCLVEFLKNIERAIMESQGAHSSAAAIARAISDSSGMNRSRCETLGVSGRWSDRSTRFLQEALGCSLSYIVKGQLMSIVDPGNEECPEPATEKNRRIHQRTFATELTSRDLTRRVDDAVAAQENSRSRATIGIDKLKRLHDTTMSRQSTQDPQEEGGDRTNVPSSNIDDTLAVGTGFQLGSQDDVNYLLAKSFPSAQLVFVPIERKEKYHHFDGLTVGFVLAKRLFEQPSSTSCEREPIDALVKQWILQVLRSPLPLLWIEWFLLHIHTAAVWMPAIPEHQTKEKIIAHLLAWRCEDGNVRAIVTAAFGPLPRHCTRCNSNYGVIAMDRPAVNEWKRQGYDVEVITFSESERPQDEEAFRMMTAKFNPLTTHVVVYGYKEQTMSDTLLKWLCEYTFRYPWRFFILVGCDTTQNLPENRDRVTNFVPPKYQRSCITHSIEKRHQSWTGYVDYIPVGEKGHTERSCSWSQDVENIIGKDKHSRVLIHLISPPGAGKSTLVDKLSSNKGLGAFVKFDCSDDRLVEEALQTLLNMSLAREVSATNIVLVADEYHMLPERKKIEFMQWASGKLQHMKIIMIANRSDPLDVELITKLKEDYPESKETITHIEGRISVRKVEEVIRNKYSHSSSVTDQARSFYTFLSTLRGIFGDEAVSLRLESLFPRVNTSQKVDNFDLVTKLQDKLILFGGFFVSAVLTYYEQISVMVDAETFLMNDAERTTKIMELYRKQFKGSPIKLIVFTAMLVPLILYRSDLDTDQLCDKVLSYKDVVESTGSLRHAPTVVRLTIWARYVVLFATESRLSDEETTEILNTFRKLVLIDFPDFPIIEGENSFTLCSLSQQRTTFDQHDNLTDLNWIRRTLTRRVGVDWDAVKKTWANTAVTDSQSLCTIIAQAGPSTVFMSMTPSNVLQLLKRNPTGPFRDYVKLSYPESRIRDECETDESPFFFSLYSHLVMLEPSDPQLHVVEVTKLMNRCNLKKEFVVWISNHGSLVPAVPDREEERSTAIVKLVHTLTTELQFSKEALADLWRGKHLAPVANMFAESGEVLMSFTKAVDIVRGLPRHKAHDKWPFMTRLLHEIVSSTEKVLTVREANYLLAMGVAQQNDVPSRLIGALLQAEPPGWLDKESQMKLLKCPVRITDADLNTDDRYALNACRNVRQALQTVKRADLLLQCSSIQRLFDSELSDRV</sequence>
<evidence type="ECO:0000313" key="4">
    <source>
        <dbReference type="Proteomes" id="UP000051952"/>
    </source>
</evidence>
<gene>
    <name evidence="3" type="ORF">BSAL_02465</name>
</gene>
<dbReference type="SMART" id="SM00382">
    <property type="entry name" value="AAA"/>
    <property type="match status" value="1"/>
</dbReference>
<dbReference type="InterPro" id="IPR027417">
    <property type="entry name" value="P-loop_NTPase"/>
</dbReference>
<keyword evidence="4" id="KW-1185">Reference proteome</keyword>
<dbReference type="Gene3D" id="3.40.50.300">
    <property type="entry name" value="P-loop containing nucleotide triphosphate hydrolases"/>
    <property type="match status" value="1"/>
</dbReference>
<reference evidence="4" key="1">
    <citation type="submission" date="2015-09" db="EMBL/GenBank/DDBJ databases">
        <authorList>
            <consortium name="Pathogen Informatics"/>
        </authorList>
    </citation>
    <scope>NUCLEOTIDE SEQUENCE [LARGE SCALE GENOMIC DNA]</scope>
    <source>
        <strain evidence="4">Lake Konstanz</strain>
    </source>
</reference>
<name>A0A0S4JRN7_BODSA</name>
<evidence type="ECO:0000259" key="2">
    <source>
        <dbReference type="SMART" id="SM00382"/>
    </source>
</evidence>
<organism evidence="3 4">
    <name type="scientific">Bodo saltans</name>
    <name type="common">Flagellated protozoan</name>
    <dbReference type="NCBI Taxonomy" id="75058"/>
    <lineage>
        <taxon>Eukaryota</taxon>
        <taxon>Discoba</taxon>
        <taxon>Euglenozoa</taxon>
        <taxon>Kinetoplastea</taxon>
        <taxon>Metakinetoplastina</taxon>
        <taxon>Eubodonida</taxon>
        <taxon>Bodonidae</taxon>
        <taxon>Bodo</taxon>
    </lineage>
</organism>
<protein>
    <recommendedName>
        <fullName evidence="2">AAA+ ATPase domain-containing protein</fullName>
    </recommendedName>
</protein>
<accession>A0A0S4JRN7</accession>
<dbReference type="SUPFAM" id="SSF52540">
    <property type="entry name" value="P-loop containing nucleoside triphosphate hydrolases"/>
    <property type="match status" value="1"/>
</dbReference>